<comment type="cofactor">
    <cofactor evidence="1 9">
        <name>Mg(2+)</name>
        <dbReference type="ChEBI" id="CHEBI:18420"/>
    </cofactor>
</comment>
<accession>A0A411YEL3</accession>
<evidence type="ECO:0000256" key="2">
    <source>
        <dbReference type="ARBA" id="ARBA00009959"/>
    </source>
</evidence>
<dbReference type="GO" id="GO:0051607">
    <property type="term" value="P:defense response to virus"/>
    <property type="evidence" value="ECO:0007669"/>
    <property type="project" value="UniProtKB-UniRule"/>
</dbReference>
<dbReference type="InterPro" id="IPR021127">
    <property type="entry name" value="CRISPR_associated_Cas2"/>
</dbReference>
<dbReference type="Pfam" id="PF09827">
    <property type="entry name" value="CRISPR_Cas2"/>
    <property type="match status" value="1"/>
</dbReference>
<dbReference type="AlphaFoldDB" id="A0A411YEL3"/>
<proteinExistence type="inferred from homology"/>
<dbReference type="CDD" id="cd09725">
    <property type="entry name" value="Cas2_I_II_III"/>
    <property type="match status" value="1"/>
</dbReference>
<dbReference type="GO" id="GO:0016787">
    <property type="term" value="F:hydrolase activity"/>
    <property type="evidence" value="ECO:0007669"/>
    <property type="project" value="UniProtKB-KW"/>
</dbReference>
<comment type="subunit">
    <text evidence="9">Homodimer, forms a heterotetramer with a Cas1 homodimer.</text>
</comment>
<evidence type="ECO:0000256" key="3">
    <source>
        <dbReference type="ARBA" id="ARBA00022722"/>
    </source>
</evidence>
<protein>
    <recommendedName>
        <fullName evidence="9">CRISPR-associated endoribonuclease Cas2</fullName>
        <ecNumber evidence="9">3.1.-.-</ecNumber>
    </recommendedName>
</protein>
<evidence type="ECO:0000256" key="4">
    <source>
        <dbReference type="ARBA" id="ARBA00022723"/>
    </source>
</evidence>
<keyword evidence="4 9" id="KW-0479">Metal-binding</keyword>
<keyword evidence="6 9" id="KW-0378">Hydrolase</keyword>
<dbReference type="GO" id="GO:0046872">
    <property type="term" value="F:metal ion binding"/>
    <property type="evidence" value="ECO:0007669"/>
    <property type="project" value="UniProtKB-UniRule"/>
</dbReference>
<dbReference type="EC" id="3.1.-.-" evidence="9"/>
<dbReference type="Gene3D" id="3.30.70.240">
    <property type="match status" value="1"/>
</dbReference>
<evidence type="ECO:0000313" key="11">
    <source>
        <dbReference type="EMBL" id="QBI19648.1"/>
    </source>
</evidence>
<dbReference type="EMBL" id="CP036402">
    <property type="protein sequence ID" value="QBI19648.1"/>
    <property type="molecule type" value="Genomic_DNA"/>
</dbReference>
<dbReference type="NCBIfam" id="TIGR01573">
    <property type="entry name" value="cas2"/>
    <property type="match status" value="1"/>
</dbReference>
<keyword evidence="3 9" id="KW-0540">Nuclease</keyword>
<evidence type="ECO:0000313" key="12">
    <source>
        <dbReference type="Proteomes" id="UP000291469"/>
    </source>
</evidence>
<keyword evidence="5 9" id="KW-0255">Endonuclease</keyword>
<evidence type="ECO:0000256" key="10">
    <source>
        <dbReference type="PIRNR" id="PIRNR032582"/>
    </source>
</evidence>
<dbReference type="PIRSF" id="PIRSF032582">
    <property type="entry name" value="Cas2"/>
    <property type="match status" value="1"/>
</dbReference>
<evidence type="ECO:0000256" key="7">
    <source>
        <dbReference type="ARBA" id="ARBA00022842"/>
    </source>
</evidence>
<dbReference type="KEGG" id="erz:ER308_08845"/>
<dbReference type="GO" id="GO:0043571">
    <property type="term" value="P:maintenance of CRISPR repeat elements"/>
    <property type="evidence" value="ECO:0007669"/>
    <property type="project" value="UniProtKB-UniRule"/>
</dbReference>
<keyword evidence="8 9" id="KW-0051">Antiviral defense</keyword>
<sequence>MDLLVAYDVATRDREGERRLAEVAAVCERYGVRVQYSVFECRLTATAAESLVVELEATILPSDDSVLIYRFPGDLRTSRQALGRRRGSGPAGPWIV</sequence>
<dbReference type="GO" id="GO:0004521">
    <property type="term" value="F:RNA endonuclease activity"/>
    <property type="evidence" value="ECO:0007669"/>
    <property type="project" value="UniProtKB-UniRule"/>
</dbReference>
<dbReference type="InterPro" id="IPR019199">
    <property type="entry name" value="Virulence_VapD/CRISPR_Cas2"/>
</dbReference>
<comment type="similarity">
    <text evidence="2 9 10">Belongs to the CRISPR-associated endoribonuclease Cas2 protein family.</text>
</comment>
<evidence type="ECO:0000256" key="6">
    <source>
        <dbReference type="ARBA" id="ARBA00022801"/>
    </source>
</evidence>
<comment type="function">
    <text evidence="9">CRISPR (clustered regularly interspaced short palindromic repeat), is an adaptive immune system that provides protection against mobile genetic elements (viruses, transposable elements and conjugative plasmids). CRISPR clusters contain sequences complementary to antecedent mobile elements and target invading nucleic acids. CRISPR clusters are transcribed and processed into CRISPR RNA (crRNA). Functions as a ssRNA-specific endoribonuclease. Involved in the integration of spacer DNA into the CRISPR cassette.</text>
</comment>
<dbReference type="PANTHER" id="PTHR34405">
    <property type="entry name" value="CRISPR-ASSOCIATED ENDORIBONUCLEASE CAS2"/>
    <property type="match status" value="1"/>
</dbReference>
<evidence type="ECO:0000256" key="9">
    <source>
        <dbReference type="HAMAP-Rule" id="MF_01471"/>
    </source>
</evidence>
<gene>
    <name evidence="9 11" type="primary">cas2</name>
    <name evidence="11" type="ORF">ER308_08845</name>
</gene>
<dbReference type="OrthoDB" id="9798176at2"/>
<dbReference type="Proteomes" id="UP000291469">
    <property type="component" value="Chromosome"/>
</dbReference>
<evidence type="ECO:0000256" key="8">
    <source>
        <dbReference type="ARBA" id="ARBA00023118"/>
    </source>
</evidence>
<dbReference type="SUPFAM" id="SSF143430">
    <property type="entry name" value="TTP0101/SSO1404-like"/>
    <property type="match status" value="1"/>
</dbReference>
<dbReference type="RefSeq" id="WP_131154645.1">
    <property type="nucleotide sequence ID" value="NZ_CP036402.1"/>
</dbReference>
<reference evidence="11 12" key="1">
    <citation type="submission" date="2019-01" db="EMBL/GenBank/DDBJ databases">
        <title>Egibacter rhizosphaerae EGI 80759T.</title>
        <authorList>
            <person name="Chen D.-D."/>
            <person name="Tian Y."/>
            <person name="Jiao J.-Y."/>
            <person name="Zhang X.-T."/>
            <person name="Zhang Y.-G."/>
            <person name="Zhang Y."/>
            <person name="Xiao M."/>
            <person name="Shu W.-S."/>
            <person name="Li W.-J."/>
        </authorList>
    </citation>
    <scope>NUCLEOTIDE SEQUENCE [LARGE SCALE GENOMIC DNA]</scope>
    <source>
        <strain evidence="11 12">EGI 80759</strain>
    </source>
</reference>
<dbReference type="PANTHER" id="PTHR34405:SF3">
    <property type="entry name" value="CRISPR-ASSOCIATED ENDORIBONUCLEASE CAS2 3"/>
    <property type="match status" value="1"/>
</dbReference>
<keyword evidence="7 9" id="KW-0460">Magnesium</keyword>
<feature type="binding site" evidence="9">
    <location>
        <position position="8"/>
    </location>
    <ligand>
        <name>Mg(2+)</name>
        <dbReference type="ChEBI" id="CHEBI:18420"/>
        <note>catalytic</note>
    </ligand>
</feature>
<evidence type="ECO:0000256" key="5">
    <source>
        <dbReference type="ARBA" id="ARBA00022759"/>
    </source>
</evidence>
<keyword evidence="12" id="KW-1185">Reference proteome</keyword>
<dbReference type="HAMAP" id="MF_01471">
    <property type="entry name" value="Cas2"/>
    <property type="match status" value="1"/>
</dbReference>
<evidence type="ECO:0000256" key="1">
    <source>
        <dbReference type="ARBA" id="ARBA00001946"/>
    </source>
</evidence>
<organism evidence="11 12">
    <name type="scientific">Egibacter rhizosphaerae</name>
    <dbReference type="NCBI Taxonomy" id="1670831"/>
    <lineage>
        <taxon>Bacteria</taxon>
        <taxon>Bacillati</taxon>
        <taxon>Actinomycetota</taxon>
        <taxon>Nitriliruptoria</taxon>
        <taxon>Egibacterales</taxon>
        <taxon>Egibacteraceae</taxon>
        <taxon>Egibacter</taxon>
    </lineage>
</organism>
<name>A0A411YEL3_9ACTN</name>